<feature type="transmembrane region" description="Helical" evidence="1">
    <location>
        <begin position="67"/>
        <end position="89"/>
    </location>
</feature>
<keyword evidence="1" id="KW-1133">Transmembrane helix</keyword>
<feature type="transmembrane region" description="Helical" evidence="1">
    <location>
        <begin position="30"/>
        <end position="61"/>
    </location>
</feature>
<keyword evidence="1" id="KW-0812">Transmembrane</keyword>
<dbReference type="EMBL" id="SNRY01001599">
    <property type="protein sequence ID" value="KAA6329759.1"/>
    <property type="molecule type" value="Genomic_DNA"/>
</dbReference>
<keyword evidence="1" id="KW-0472">Membrane</keyword>
<proteinExistence type="predicted"/>
<sequence>MKNSRNIVKQKLLPRLSNLHIITLRWAKRLLITCIAITLMSMIFHWSAGICLAIIVGFLLIRSLIRLVFRMIITLIYILLILLIVSLILL</sequence>
<dbReference type="AlphaFoldDB" id="A0A5J4R7X3"/>
<accession>A0A5J4R7X3</accession>
<evidence type="ECO:0000313" key="2">
    <source>
        <dbReference type="EMBL" id="KAA6329759.1"/>
    </source>
</evidence>
<reference evidence="2" key="1">
    <citation type="submission" date="2019-03" db="EMBL/GenBank/DDBJ databases">
        <title>Single cell metagenomics reveals metabolic interactions within the superorganism composed of flagellate Streblomastix strix and complex community of Bacteroidetes bacteria on its surface.</title>
        <authorList>
            <person name="Treitli S.C."/>
            <person name="Kolisko M."/>
            <person name="Husnik F."/>
            <person name="Keeling P."/>
            <person name="Hampl V."/>
        </authorList>
    </citation>
    <scope>NUCLEOTIDE SEQUENCE</scope>
    <source>
        <strain evidence="2">STM</strain>
    </source>
</reference>
<gene>
    <name evidence="2" type="ORF">EZS27_021462</name>
</gene>
<comment type="caution">
    <text evidence="2">The sequence shown here is derived from an EMBL/GenBank/DDBJ whole genome shotgun (WGS) entry which is preliminary data.</text>
</comment>
<name>A0A5J4R7X3_9ZZZZ</name>
<evidence type="ECO:0000256" key="1">
    <source>
        <dbReference type="SAM" id="Phobius"/>
    </source>
</evidence>
<protein>
    <submittedName>
        <fullName evidence="2">Uncharacterized protein</fullName>
    </submittedName>
</protein>
<organism evidence="2">
    <name type="scientific">termite gut metagenome</name>
    <dbReference type="NCBI Taxonomy" id="433724"/>
    <lineage>
        <taxon>unclassified sequences</taxon>
        <taxon>metagenomes</taxon>
        <taxon>organismal metagenomes</taxon>
    </lineage>
</organism>